<accession>A0A699HZ88</accession>
<comment type="caution">
    <text evidence="3">The sequence shown here is derived from an EMBL/GenBank/DDBJ whole genome shotgun (WGS) entry which is preliminary data.</text>
</comment>
<evidence type="ECO:0000256" key="2">
    <source>
        <dbReference type="SAM" id="MobiDB-lite"/>
    </source>
</evidence>
<reference evidence="3" key="1">
    <citation type="journal article" date="2019" name="Sci. Rep.">
        <title>Draft genome of Tanacetum cinerariifolium, the natural source of mosquito coil.</title>
        <authorList>
            <person name="Yamashiro T."/>
            <person name="Shiraishi A."/>
            <person name="Satake H."/>
            <person name="Nakayama K."/>
        </authorList>
    </citation>
    <scope>NUCLEOTIDE SEQUENCE</scope>
</reference>
<dbReference type="AlphaFoldDB" id="A0A699HZ88"/>
<protein>
    <recommendedName>
        <fullName evidence="4">Gag-Pol polyprotein</fullName>
    </recommendedName>
</protein>
<feature type="compositionally biased region" description="Polar residues" evidence="2">
    <location>
        <begin position="399"/>
        <end position="413"/>
    </location>
</feature>
<evidence type="ECO:0000313" key="3">
    <source>
        <dbReference type="EMBL" id="GEZ01859.1"/>
    </source>
</evidence>
<gene>
    <name evidence="3" type="ORF">Tci_473832</name>
</gene>
<proteinExistence type="predicted"/>
<feature type="region of interest" description="Disordered" evidence="2">
    <location>
        <begin position="399"/>
        <end position="426"/>
    </location>
</feature>
<dbReference type="EMBL" id="BKCJ010232478">
    <property type="protein sequence ID" value="GEZ01859.1"/>
    <property type="molecule type" value="Genomic_DNA"/>
</dbReference>
<evidence type="ECO:0008006" key="4">
    <source>
        <dbReference type="Google" id="ProtNLM"/>
    </source>
</evidence>
<name>A0A699HZ88_TANCI</name>
<keyword evidence="1" id="KW-0175">Coiled coil</keyword>
<evidence type="ECO:0000256" key="1">
    <source>
        <dbReference type="SAM" id="Coils"/>
    </source>
</evidence>
<organism evidence="3">
    <name type="scientific">Tanacetum cinerariifolium</name>
    <name type="common">Dalmatian daisy</name>
    <name type="synonym">Chrysanthemum cinerariifolium</name>
    <dbReference type="NCBI Taxonomy" id="118510"/>
    <lineage>
        <taxon>Eukaryota</taxon>
        <taxon>Viridiplantae</taxon>
        <taxon>Streptophyta</taxon>
        <taxon>Embryophyta</taxon>
        <taxon>Tracheophyta</taxon>
        <taxon>Spermatophyta</taxon>
        <taxon>Magnoliopsida</taxon>
        <taxon>eudicotyledons</taxon>
        <taxon>Gunneridae</taxon>
        <taxon>Pentapetalae</taxon>
        <taxon>asterids</taxon>
        <taxon>campanulids</taxon>
        <taxon>Asterales</taxon>
        <taxon>Asteraceae</taxon>
        <taxon>Asteroideae</taxon>
        <taxon>Anthemideae</taxon>
        <taxon>Anthemidinae</taxon>
        <taxon>Tanacetum</taxon>
    </lineage>
</organism>
<sequence length="426" mass="48602">MQIAQLASAKGNGNGINGHPIRCYNCRGEDGSAETHLFENCYDKYIFNMFTQEEKYTELLEPIPEPHQVPQNDSNAIYEVSSVEQGGGTVEQHLKALELEIKRLLRAVVSQNIMSVVQHNSVIDTSNLQTELECTKERFENYIIKKENEYAKIWIDWYKKYEEYKYDKISYDKAYNDMQQKIERLQAQLRYLKGKIKDTSSVSSTLNPLPQNLENENIELEFHVWNYEKENAHLKTAYKNLFDSINVTRTQTKTIIDSLQTKLHDTIYENAKLRAQLFNKVSGQKDTARGMSANAKFAKKSILGKPPSFSRPKLYVVTPLPKSTIFPKVGETHALSKPVTSNSAPTPTELKVMKNDNVISPGIFKINPFKASWVDNFVPNKHVKASVMTKPITVSQPHVITKNDVNSKTNGFSSKDVKSTTRTRRP</sequence>
<feature type="coiled-coil region" evidence="1">
    <location>
        <begin position="168"/>
        <end position="195"/>
    </location>
</feature>